<dbReference type="PANTHER" id="PTHR43681">
    <property type="entry name" value="TRANSMEMBRANE GTPASE FZO"/>
    <property type="match status" value="1"/>
</dbReference>
<name>A0AAN8ZNI5_9MAGN</name>
<organism evidence="2 3">
    <name type="scientific">Dillenia turbinata</name>
    <dbReference type="NCBI Taxonomy" id="194707"/>
    <lineage>
        <taxon>Eukaryota</taxon>
        <taxon>Viridiplantae</taxon>
        <taxon>Streptophyta</taxon>
        <taxon>Embryophyta</taxon>
        <taxon>Tracheophyta</taxon>
        <taxon>Spermatophyta</taxon>
        <taxon>Magnoliopsida</taxon>
        <taxon>eudicotyledons</taxon>
        <taxon>Gunneridae</taxon>
        <taxon>Pentapetalae</taxon>
        <taxon>Dilleniales</taxon>
        <taxon>Dilleniaceae</taxon>
        <taxon>Dillenia</taxon>
    </lineage>
</organism>
<comment type="caution">
    <text evidence="2">The sequence shown here is derived from an EMBL/GenBank/DDBJ whole genome shotgun (WGS) entry which is preliminary data.</text>
</comment>
<evidence type="ECO:0000256" key="1">
    <source>
        <dbReference type="SAM" id="Coils"/>
    </source>
</evidence>
<dbReference type="InterPro" id="IPR051943">
    <property type="entry name" value="TRAFAC_Dynamin-like_GTPase"/>
</dbReference>
<dbReference type="AlphaFoldDB" id="A0AAN8ZNI5"/>
<dbReference type="GO" id="GO:0010027">
    <property type="term" value="P:thylakoid membrane organization"/>
    <property type="evidence" value="ECO:0007669"/>
    <property type="project" value="TreeGrafter"/>
</dbReference>
<keyword evidence="3" id="KW-1185">Reference proteome</keyword>
<sequence length="152" mass="17595">MYNESFEKKWPSVIYPHAEVQLETIELLRKADELSVKAIENFSASAASKLFDQEIREVLLVVSNFPARRQKVIDKVKRTADALARDLEEAMQKDLSKSIANLENFIRILGKPHNDAAKERLDRVSRIEDELINVEKKLQKLQIEIQNLHVMI</sequence>
<dbReference type="GO" id="GO:0031969">
    <property type="term" value="C:chloroplast membrane"/>
    <property type="evidence" value="ECO:0007669"/>
    <property type="project" value="TreeGrafter"/>
</dbReference>
<gene>
    <name evidence="2" type="ORF">RJ641_030349</name>
</gene>
<proteinExistence type="predicted"/>
<dbReference type="PANTHER" id="PTHR43681:SF1">
    <property type="entry name" value="SARCALUMENIN"/>
    <property type="match status" value="1"/>
</dbReference>
<accession>A0AAN8ZNI5</accession>
<evidence type="ECO:0000313" key="3">
    <source>
        <dbReference type="Proteomes" id="UP001370490"/>
    </source>
</evidence>
<evidence type="ECO:0000313" key="2">
    <source>
        <dbReference type="EMBL" id="KAK6940818.1"/>
    </source>
</evidence>
<reference evidence="2 3" key="1">
    <citation type="submission" date="2023-12" db="EMBL/GenBank/DDBJ databases">
        <title>A high-quality genome assembly for Dillenia turbinata (Dilleniales).</title>
        <authorList>
            <person name="Chanderbali A."/>
        </authorList>
    </citation>
    <scope>NUCLEOTIDE SEQUENCE [LARGE SCALE GENOMIC DNA]</scope>
    <source>
        <strain evidence="2">LSX21</strain>
        <tissue evidence="2">Leaf</tissue>
    </source>
</reference>
<dbReference type="EMBL" id="JBAMMX010000005">
    <property type="protein sequence ID" value="KAK6940818.1"/>
    <property type="molecule type" value="Genomic_DNA"/>
</dbReference>
<dbReference type="Proteomes" id="UP001370490">
    <property type="component" value="Unassembled WGS sequence"/>
</dbReference>
<keyword evidence="1" id="KW-0175">Coiled coil</keyword>
<feature type="coiled-coil region" evidence="1">
    <location>
        <begin position="124"/>
        <end position="151"/>
    </location>
</feature>
<protein>
    <submittedName>
        <fullName evidence="2">Uncharacterized protein</fullName>
    </submittedName>
</protein>